<evidence type="ECO:0000256" key="2">
    <source>
        <dbReference type="ARBA" id="ARBA00006479"/>
    </source>
</evidence>
<dbReference type="InterPro" id="IPR036388">
    <property type="entry name" value="WH-like_DNA-bd_sf"/>
</dbReference>
<dbReference type="Gene3D" id="3.30.420.40">
    <property type="match status" value="2"/>
</dbReference>
<evidence type="ECO:0000313" key="5">
    <source>
        <dbReference type="Proteomes" id="UP000823842"/>
    </source>
</evidence>
<dbReference type="PANTHER" id="PTHR18964:SF149">
    <property type="entry name" value="BIFUNCTIONAL UDP-N-ACETYLGLUCOSAMINE 2-EPIMERASE_N-ACETYLMANNOSAMINE KINASE"/>
    <property type="match status" value="1"/>
</dbReference>
<dbReference type="Gene3D" id="1.10.10.10">
    <property type="entry name" value="Winged helix-like DNA-binding domain superfamily/Winged helix DNA-binding domain"/>
    <property type="match status" value="1"/>
</dbReference>
<dbReference type="EMBL" id="DWYZ01000099">
    <property type="protein sequence ID" value="HJB28160.1"/>
    <property type="molecule type" value="Genomic_DNA"/>
</dbReference>
<gene>
    <name evidence="4" type="ORF">IAA06_05115</name>
</gene>
<dbReference type="GO" id="GO:0042732">
    <property type="term" value="P:D-xylose metabolic process"/>
    <property type="evidence" value="ECO:0007669"/>
    <property type="project" value="UniProtKB-KW"/>
</dbReference>
<evidence type="ECO:0000313" key="4">
    <source>
        <dbReference type="EMBL" id="HJB28160.1"/>
    </source>
</evidence>
<reference evidence="4" key="1">
    <citation type="journal article" date="2021" name="PeerJ">
        <title>Extensive microbial diversity within the chicken gut microbiome revealed by metagenomics and culture.</title>
        <authorList>
            <person name="Gilroy R."/>
            <person name="Ravi A."/>
            <person name="Getino M."/>
            <person name="Pursley I."/>
            <person name="Horton D.L."/>
            <person name="Alikhan N.F."/>
            <person name="Baker D."/>
            <person name="Gharbi K."/>
            <person name="Hall N."/>
            <person name="Watson M."/>
            <person name="Adriaenssens E.M."/>
            <person name="Foster-Nyarko E."/>
            <person name="Jarju S."/>
            <person name="Secka A."/>
            <person name="Antonio M."/>
            <person name="Oren A."/>
            <person name="Chaudhuri R.R."/>
            <person name="La Ragione R."/>
            <person name="Hildebrand F."/>
            <person name="Pallen M.J."/>
        </authorList>
    </citation>
    <scope>NUCLEOTIDE SEQUENCE</scope>
    <source>
        <strain evidence="4">ChiSjej1B19-5720</strain>
    </source>
</reference>
<keyword evidence="3" id="KW-0119">Carbohydrate metabolism</keyword>
<evidence type="ECO:0000256" key="1">
    <source>
        <dbReference type="ARBA" id="ARBA00002486"/>
    </source>
</evidence>
<dbReference type="PANTHER" id="PTHR18964">
    <property type="entry name" value="ROK (REPRESSOR, ORF, KINASE) FAMILY"/>
    <property type="match status" value="1"/>
</dbReference>
<dbReference type="Proteomes" id="UP000823842">
    <property type="component" value="Unassembled WGS sequence"/>
</dbReference>
<dbReference type="AlphaFoldDB" id="A0A9D2LRZ1"/>
<comment type="caution">
    <text evidence="4">The sequence shown here is derived from an EMBL/GenBank/DDBJ whole genome shotgun (WGS) entry which is preliminary data.</text>
</comment>
<comment type="function">
    <text evidence="1">Transcriptional repressor of xylose-utilizing enzymes.</text>
</comment>
<dbReference type="InterPro" id="IPR000600">
    <property type="entry name" value="ROK"/>
</dbReference>
<dbReference type="InterPro" id="IPR043129">
    <property type="entry name" value="ATPase_NBD"/>
</dbReference>
<evidence type="ECO:0000256" key="3">
    <source>
        <dbReference type="ARBA" id="ARBA00022629"/>
    </source>
</evidence>
<sequence length="366" mass="40632">MNVKQKNRSRVGKFISSEGNTSKGEIAKNLHLSMPTALQIVKELTELGIVVEEGEYQSTGGRKAKVLSIARTAGYAAGVDITNNHITWVMVNARKEIVASRRIRRPYGTDREYNRFLEEETAAFLKETKVPEEKILGVGFSLPGIVDKEKKILLRSHTLKVENVSFQEIGEAFGYPYILENDANSAAEAEIGDNMPDAVYLSLSNTVGGAIYMDHRLYEGKNFKSAEFGHMILEPGGRKCYCGKRGCLDAYCRAGLLSEAAGTSLDGFFALVRQGDAPMKKVWEEYLEHLAVAVSNLRMAFDCDVVLGGYVGGYMEEFMADLSEKIQKLNIFDKDTSYLHGGKYKLEASAYGAALYFIRELFETSL</sequence>
<keyword evidence="3" id="KW-0859">Xylose metabolism</keyword>
<dbReference type="InterPro" id="IPR036390">
    <property type="entry name" value="WH_DNA-bd_sf"/>
</dbReference>
<comment type="similarity">
    <text evidence="2">Belongs to the ROK (NagC/XylR) family.</text>
</comment>
<dbReference type="SUPFAM" id="SSF46785">
    <property type="entry name" value="Winged helix' DNA-binding domain"/>
    <property type="match status" value="1"/>
</dbReference>
<organism evidence="4 5">
    <name type="scientific">Candidatus Blautia faecavium</name>
    <dbReference type="NCBI Taxonomy" id="2838487"/>
    <lineage>
        <taxon>Bacteria</taxon>
        <taxon>Bacillati</taxon>
        <taxon>Bacillota</taxon>
        <taxon>Clostridia</taxon>
        <taxon>Lachnospirales</taxon>
        <taxon>Lachnospiraceae</taxon>
        <taxon>Blautia</taxon>
    </lineage>
</organism>
<dbReference type="Pfam" id="PF00480">
    <property type="entry name" value="ROK"/>
    <property type="match status" value="1"/>
</dbReference>
<reference evidence="4" key="2">
    <citation type="submission" date="2021-04" db="EMBL/GenBank/DDBJ databases">
        <authorList>
            <person name="Gilroy R."/>
        </authorList>
    </citation>
    <scope>NUCLEOTIDE SEQUENCE</scope>
    <source>
        <strain evidence="4">ChiSjej1B19-5720</strain>
    </source>
</reference>
<protein>
    <submittedName>
        <fullName evidence="4">ROK family transcriptional regulator</fullName>
    </submittedName>
</protein>
<name>A0A9D2LRZ1_9FIRM</name>
<accession>A0A9D2LRZ1</accession>
<dbReference type="SUPFAM" id="SSF53067">
    <property type="entry name" value="Actin-like ATPase domain"/>
    <property type="match status" value="1"/>
</dbReference>
<proteinExistence type="inferred from homology"/>